<sequence>MWTTWILLALLLFWAVGAYNRLIRLRSAAMQAFGALDAHMLRWMALLGEYEASRAAPADTEGAQSAVHDDAHAALWAAATQLSASLAVARARPLDADAAAALSAAAQVLDTAWQTVVREAAQTSEGVAPPALAPWVQRREQVALQSDAARRQFNDAVLLYNHAVTQFPASLLAWLFGLKKGRTL</sequence>
<dbReference type="AlphaFoldDB" id="A0A3R7FHH9"/>
<organism evidence="1 2">
    <name type="scientific">Alicycliphilus denitrificans</name>
    <dbReference type="NCBI Taxonomy" id="179636"/>
    <lineage>
        <taxon>Bacteria</taxon>
        <taxon>Pseudomonadati</taxon>
        <taxon>Pseudomonadota</taxon>
        <taxon>Betaproteobacteria</taxon>
        <taxon>Burkholderiales</taxon>
        <taxon>Comamonadaceae</taxon>
        <taxon>Alicycliphilus</taxon>
    </lineage>
</organism>
<dbReference type="RefSeq" id="WP_094435431.1">
    <property type="nucleotide sequence ID" value="NZ_AP024172.1"/>
</dbReference>
<dbReference type="InterPro" id="IPR023353">
    <property type="entry name" value="LemA-like_dom_sf"/>
</dbReference>
<comment type="caution">
    <text evidence="1">The sequence shown here is derived from an EMBL/GenBank/DDBJ whole genome shotgun (WGS) entry which is preliminary data.</text>
</comment>
<dbReference type="SUPFAM" id="SSF140478">
    <property type="entry name" value="LemA-like"/>
    <property type="match status" value="1"/>
</dbReference>
<evidence type="ECO:0000313" key="1">
    <source>
        <dbReference type="EMBL" id="RKJ98956.1"/>
    </source>
</evidence>
<dbReference type="EMBL" id="NKDB02000001">
    <property type="protein sequence ID" value="RKJ98956.1"/>
    <property type="molecule type" value="Genomic_DNA"/>
</dbReference>
<protein>
    <submittedName>
        <fullName evidence="1">LemA family protein</fullName>
    </submittedName>
</protein>
<name>A0A3R7FHH9_9BURK</name>
<reference evidence="1 2" key="1">
    <citation type="submission" date="2018-09" db="EMBL/GenBank/DDBJ databases">
        <title>Genome comparison of Alicycliphilus sp. BQ1, a polyurethanolytic bacterium, with its closest phylogenetic relatives Alicycliphilus denitrificans BC and K601, unable to attack polyurethane.</title>
        <authorList>
            <person name="Loza-Tavera H."/>
            <person name="Lozano L."/>
            <person name="Cevallos M."/>
            <person name="Maya-Lucas O."/>
            <person name="Garcia-Mena J."/>
            <person name="Hernandez J."/>
        </authorList>
    </citation>
    <scope>NUCLEOTIDE SEQUENCE [LARGE SCALE GENOMIC DNA]</scope>
    <source>
        <strain evidence="1 2">BQ1</strain>
    </source>
</reference>
<accession>A0A3R7FHH9</accession>
<evidence type="ECO:0000313" key="2">
    <source>
        <dbReference type="Proteomes" id="UP000216225"/>
    </source>
</evidence>
<dbReference type="Gene3D" id="1.20.1440.20">
    <property type="entry name" value="LemA-like domain"/>
    <property type="match status" value="1"/>
</dbReference>
<gene>
    <name evidence="1" type="ORF">CE154_004205</name>
</gene>
<dbReference type="Proteomes" id="UP000216225">
    <property type="component" value="Unassembled WGS sequence"/>
</dbReference>
<proteinExistence type="predicted"/>